<evidence type="ECO:0000313" key="3">
    <source>
        <dbReference type="EMBL" id="MBD0414318.1"/>
    </source>
</evidence>
<organism evidence="3 4">
    <name type="scientific">Oryzicola mucosus</name>
    <dbReference type="NCBI Taxonomy" id="2767425"/>
    <lineage>
        <taxon>Bacteria</taxon>
        <taxon>Pseudomonadati</taxon>
        <taxon>Pseudomonadota</taxon>
        <taxon>Alphaproteobacteria</taxon>
        <taxon>Hyphomicrobiales</taxon>
        <taxon>Phyllobacteriaceae</taxon>
        <taxon>Oryzicola</taxon>
    </lineage>
</organism>
<dbReference type="Pfam" id="PF13670">
    <property type="entry name" value="PepSY_2"/>
    <property type="match status" value="1"/>
</dbReference>
<sequence>MNLRKSVAPLLLLSMMASPALAQTTPSPVPPANSMKLSEIVAKVEARTQFAYIDEIDWDDEGYYDVTYYTTDKAKVEIKMDPSTGEPR</sequence>
<evidence type="ECO:0000259" key="2">
    <source>
        <dbReference type="Pfam" id="PF13670"/>
    </source>
</evidence>
<accession>A0A8J6PHS0</accession>
<dbReference type="EMBL" id="JACVVX010000002">
    <property type="protein sequence ID" value="MBD0414318.1"/>
    <property type="molecule type" value="Genomic_DNA"/>
</dbReference>
<feature type="domain" description="PepSY" evidence="2">
    <location>
        <begin position="10"/>
        <end position="86"/>
    </location>
</feature>
<proteinExistence type="predicted"/>
<dbReference type="RefSeq" id="WP_188163775.1">
    <property type="nucleotide sequence ID" value="NZ_JACVVX010000002.1"/>
</dbReference>
<protein>
    <submittedName>
        <fullName evidence="3">PepSY domain-containing protein</fullName>
    </submittedName>
</protein>
<feature type="signal peptide" evidence="1">
    <location>
        <begin position="1"/>
        <end position="22"/>
    </location>
</feature>
<evidence type="ECO:0000256" key="1">
    <source>
        <dbReference type="SAM" id="SignalP"/>
    </source>
</evidence>
<dbReference type="InterPro" id="IPR025711">
    <property type="entry name" value="PepSY"/>
</dbReference>
<keyword evidence="1" id="KW-0732">Signal</keyword>
<gene>
    <name evidence="3" type="ORF">ICI42_06610</name>
</gene>
<name>A0A8J6PHS0_9HYPH</name>
<evidence type="ECO:0000313" key="4">
    <source>
        <dbReference type="Proteomes" id="UP000643405"/>
    </source>
</evidence>
<keyword evidence="4" id="KW-1185">Reference proteome</keyword>
<reference evidence="3" key="1">
    <citation type="submission" date="2020-09" db="EMBL/GenBank/DDBJ databases">
        <title>Genome seq and assembly of Tianweitania sp.</title>
        <authorList>
            <person name="Chhetri G."/>
        </authorList>
    </citation>
    <scope>NUCLEOTIDE SEQUENCE</scope>
    <source>
        <strain evidence="3">Rool2</strain>
    </source>
</reference>
<dbReference type="Proteomes" id="UP000643405">
    <property type="component" value="Unassembled WGS sequence"/>
</dbReference>
<feature type="chain" id="PRO_5035160050" evidence="1">
    <location>
        <begin position="23"/>
        <end position="88"/>
    </location>
</feature>
<dbReference type="AlphaFoldDB" id="A0A8J6PHS0"/>
<comment type="caution">
    <text evidence="3">The sequence shown here is derived from an EMBL/GenBank/DDBJ whole genome shotgun (WGS) entry which is preliminary data.</text>
</comment>